<dbReference type="InterPro" id="IPR050832">
    <property type="entry name" value="Bact_Acetyltransf"/>
</dbReference>
<accession>A0A0D8ZT12</accession>
<sequence length="160" mass="18346">MHIRSATPADVPAILPMVASICALHQAWNEAKYGFLPAPQQRYEKWLISQANNRQSVFLVAEDESKPKQLAGFLIATVEKEIPIYRLKEFGFIHDLWVEPEYRHQGVARRMVKLSCDRFQKLGVKQIRLDTANANEAARKLFASCGFRISTMEMLIEIDK</sequence>
<dbReference type="Pfam" id="PF00583">
    <property type="entry name" value="Acetyltransf_1"/>
    <property type="match status" value="1"/>
</dbReference>
<dbReference type="InterPro" id="IPR000182">
    <property type="entry name" value="GNAT_dom"/>
</dbReference>
<feature type="domain" description="N-acetyltransferase" evidence="3">
    <location>
        <begin position="1"/>
        <end position="160"/>
    </location>
</feature>
<evidence type="ECO:0000256" key="1">
    <source>
        <dbReference type="ARBA" id="ARBA00022679"/>
    </source>
</evidence>
<dbReference type="PROSITE" id="PS51186">
    <property type="entry name" value="GNAT"/>
    <property type="match status" value="1"/>
</dbReference>
<comment type="caution">
    <text evidence="4">The sequence shown here is derived from an EMBL/GenBank/DDBJ whole genome shotgun (WGS) entry which is preliminary data.</text>
</comment>
<evidence type="ECO:0000259" key="3">
    <source>
        <dbReference type="PROSITE" id="PS51186"/>
    </source>
</evidence>
<dbReference type="InterPro" id="IPR016181">
    <property type="entry name" value="Acyl_CoA_acyltransferase"/>
</dbReference>
<dbReference type="PANTHER" id="PTHR43877">
    <property type="entry name" value="AMINOALKYLPHOSPHONATE N-ACETYLTRANSFERASE-RELATED-RELATED"/>
    <property type="match status" value="1"/>
</dbReference>
<evidence type="ECO:0000313" key="5">
    <source>
        <dbReference type="Proteomes" id="UP000032452"/>
    </source>
</evidence>
<dbReference type="PANTHER" id="PTHR43877:SF2">
    <property type="entry name" value="AMINOALKYLPHOSPHONATE N-ACETYLTRANSFERASE-RELATED"/>
    <property type="match status" value="1"/>
</dbReference>
<proteinExistence type="predicted"/>
<protein>
    <submittedName>
        <fullName evidence="4">Acetyltransferase</fullName>
    </submittedName>
</protein>
<dbReference type="STRING" id="1618023.UH38_18655"/>
<reference evidence="4 5" key="1">
    <citation type="submission" date="2015-02" db="EMBL/GenBank/DDBJ databases">
        <title>Draft genome of a novel marine cyanobacterium (Chroococcales) isolated from South Atlantic Ocean.</title>
        <authorList>
            <person name="Rigonato J."/>
            <person name="Alvarenga D.O."/>
            <person name="Branco L.H."/>
            <person name="Varani A.M."/>
            <person name="Brandini F.P."/>
            <person name="Fiore M.F."/>
        </authorList>
    </citation>
    <scope>NUCLEOTIDE SEQUENCE [LARGE SCALE GENOMIC DNA]</scope>
    <source>
        <strain evidence="4 5">CENA595</strain>
    </source>
</reference>
<organism evidence="4 5">
    <name type="scientific">Aliterella atlantica CENA595</name>
    <dbReference type="NCBI Taxonomy" id="1618023"/>
    <lineage>
        <taxon>Bacteria</taxon>
        <taxon>Bacillati</taxon>
        <taxon>Cyanobacteriota</taxon>
        <taxon>Cyanophyceae</taxon>
        <taxon>Chroococcidiopsidales</taxon>
        <taxon>Aliterellaceae</taxon>
        <taxon>Aliterella</taxon>
    </lineage>
</organism>
<dbReference type="RefSeq" id="WP_045056238.1">
    <property type="nucleotide sequence ID" value="NZ_CAWMDP010000016.1"/>
</dbReference>
<name>A0A0D8ZT12_9CYAN</name>
<dbReference type="PATRIC" id="fig|1618023.3.peg.1176"/>
<dbReference type="Gene3D" id="3.40.630.30">
    <property type="match status" value="1"/>
</dbReference>
<evidence type="ECO:0000313" key="4">
    <source>
        <dbReference type="EMBL" id="KJH70366.1"/>
    </source>
</evidence>
<evidence type="ECO:0000256" key="2">
    <source>
        <dbReference type="ARBA" id="ARBA00023315"/>
    </source>
</evidence>
<dbReference type="AlphaFoldDB" id="A0A0D8ZT12"/>
<dbReference type="EMBL" id="JYON01000024">
    <property type="protein sequence ID" value="KJH70366.1"/>
    <property type="molecule type" value="Genomic_DNA"/>
</dbReference>
<gene>
    <name evidence="4" type="ORF">UH38_18655</name>
</gene>
<dbReference type="CDD" id="cd04301">
    <property type="entry name" value="NAT_SF"/>
    <property type="match status" value="1"/>
</dbReference>
<dbReference type="SUPFAM" id="SSF55729">
    <property type="entry name" value="Acyl-CoA N-acyltransferases (Nat)"/>
    <property type="match status" value="1"/>
</dbReference>
<dbReference type="GO" id="GO:0016747">
    <property type="term" value="F:acyltransferase activity, transferring groups other than amino-acyl groups"/>
    <property type="evidence" value="ECO:0007669"/>
    <property type="project" value="InterPro"/>
</dbReference>
<dbReference type="Proteomes" id="UP000032452">
    <property type="component" value="Unassembled WGS sequence"/>
</dbReference>
<keyword evidence="1 4" id="KW-0808">Transferase</keyword>
<keyword evidence="2" id="KW-0012">Acyltransferase</keyword>
<dbReference type="OrthoDB" id="515782at2"/>
<keyword evidence="5" id="KW-1185">Reference proteome</keyword>